<keyword evidence="3" id="KW-1185">Reference proteome</keyword>
<dbReference type="AlphaFoldDB" id="V5RHX0"/>
<keyword evidence="1" id="KW-0472">Membrane</keyword>
<proteinExistence type="predicted"/>
<protein>
    <recommendedName>
        <fullName evidence="4">Transmembrane protein</fullName>
    </recommendedName>
</protein>
<sequence>MKKSWIAMCASFGVLTIISILFFALKDSSIFLYDYLKGSKFPSNQMQIWAILVMAVSILGLIVSGVILFLNFKDNDSLNKYANYAHIFVAVLVLFSAIMILVSGITVKPVSNMSTAIFALVVVFSAAVVGTTAWVAKDEFTA</sequence>
<evidence type="ECO:0000313" key="3">
    <source>
        <dbReference type="Proteomes" id="UP000018550"/>
    </source>
</evidence>
<dbReference type="HOGENOM" id="CLU_1814618_0_0_14"/>
<evidence type="ECO:0008006" key="4">
    <source>
        <dbReference type="Google" id="ProtNLM"/>
    </source>
</evidence>
<dbReference type="KEGG" id="sapi:SAPIS_v1c02930"/>
<dbReference type="STRING" id="1276258.SAPIS_v1c02930"/>
<feature type="transmembrane region" description="Helical" evidence="1">
    <location>
        <begin position="113"/>
        <end position="136"/>
    </location>
</feature>
<evidence type="ECO:0000256" key="1">
    <source>
        <dbReference type="SAM" id="Phobius"/>
    </source>
</evidence>
<evidence type="ECO:0000313" key="2">
    <source>
        <dbReference type="EMBL" id="AHB36139.1"/>
    </source>
</evidence>
<organism evidence="2 3">
    <name type="scientific">Spiroplasma apis B31</name>
    <dbReference type="NCBI Taxonomy" id="1276258"/>
    <lineage>
        <taxon>Bacteria</taxon>
        <taxon>Bacillati</taxon>
        <taxon>Mycoplasmatota</taxon>
        <taxon>Mollicutes</taxon>
        <taxon>Entomoplasmatales</taxon>
        <taxon>Spiroplasmataceae</taxon>
        <taxon>Spiroplasma</taxon>
    </lineage>
</organism>
<accession>V5RHX0</accession>
<dbReference type="Proteomes" id="UP000018550">
    <property type="component" value="Chromosome"/>
</dbReference>
<dbReference type="EMBL" id="CP006682">
    <property type="protein sequence ID" value="AHB36139.1"/>
    <property type="molecule type" value="Genomic_DNA"/>
</dbReference>
<dbReference type="RefSeq" id="WP_023789073.1">
    <property type="nucleotide sequence ID" value="NC_022998.1"/>
</dbReference>
<gene>
    <name evidence="2" type="ORF">SAPIS_v1c02930</name>
</gene>
<keyword evidence="1" id="KW-1133">Transmembrane helix</keyword>
<feature type="transmembrane region" description="Helical" evidence="1">
    <location>
        <begin position="46"/>
        <end position="72"/>
    </location>
</feature>
<reference evidence="2 3" key="1">
    <citation type="journal article" date="2014" name="Genome Announc.">
        <title>Complete Genome Sequence of Spiroplasma apis B31T (ATCC 33834), a Bacterium Associated with May Disease of Honeybees (Apis mellifera).</title>
        <authorList>
            <person name="Ku C."/>
            <person name="Lo W.S."/>
            <person name="Chen L.L."/>
            <person name="Kuo C.H."/>
        </authorList>
    </citation>
    <scope>NUCLEOTIDE SEQUENCE [LARGE SCALE GENOMIC DNA]</scope>
    <source>
        <strain evidence="2">B31</strain>
    </source>
</reference>
<dbReference type="PATRIC" id="fig|1276258.3.peg.288"/>
<keyword evidence="1" id="KW-0812">Transmembrane</keyword>
<name>V5RHX0_SPIAP</name>
<feature type="transmembrane region" description="Helical" evidence="1">
    <location>
        <begin position="5"/>
        <end position="26"/>
    </location>
</feature>
<feature type="transmembrane region" description="Helical" evidence="1">
    <location>
        <begin position="84"/>
        <end position="107"/>
    </location>
</feature>